<dbReference type="AlphaFoldDB" id="A0A897NWS7"/>
<dbReference type="GeneID" id="68858314"/>
<proteinExistence type="predicted"/>
<evidence type="ECO:0000313" key="2">
    <source>
        <dbReference type="EMBL" id="QSG15203.1"/>
    </source>
</evidence>
<evidence type="ECO:0000313" key="3">
    <source>
        <dbReference type="Proteomes" id="UP000663292"/>
    </source>
</evidence>
<feature type="transmembrane region" description="Helical" evidence="1">
    <location>
        <begin position="24"/>
        <end position="44"/>
    </location>
</feature>
<feature type="transmembrane region" description="Helical" evidence="1">
    <location>
        <begin position="107"/>
        <end position="126"/>
    </location>
</feature>
<dbReference type="EMBL" id="CP064791">
    <property type="protein sequence ID" value="QSG15203.1"/>
    <property type="molecule type" value="Genomic_DNA"/>
</dbReference>
<evidence type="ECO:0000256" key="1">
    <source>
        <dbReference type="SAM" id="Phobius"/>
    </source>
</evidence>
<feature type="transmembrane region" description="Helical" evidence="1">
    <location>
        <begin position="198"/>
        <end position="218"/>
    </location>
</feature>
<feature type="transmembrane region" description="Helical" evidence="1">
    <location>
        <begin position="276"/>
        <end position="294"/>
    </location>
</feature>
<protein>
    <submittedName>
        <fullName evidence="2">Putative divalent heavy-metal cations transporter</fullName>
    </submittedName>
</protein>
<accession>A0A897NWS7</accession>
<dbReference type="InterPro" id="IPR029058">
    <property type="entry name" value="AB_hydrolase_fold"/>
</dbReference>
<keyword evidence="1" id="KW-0812">Transmembrane</keyword>
<feature type="transmembrane region" description="Helical" evidence="1">
    <location>
        <begin position="51"/>
        <end position="70"/>
    </location>
</feature>
<keyword evidence="3" id="KW-1185">Reference proteome</keyword>
<reference evidence="2 3" key="1">
    <citation type="submission" date="2020-11" db="EMBL/GenBank/DDBJ databases">
        <title>Carbohydrate-dependent, anaerobic sulfur respiration: A novel catabolism in halophilic archaea.</title>
        <authorList>
            <person name="Sorokin D.Y."/>
            <person name="Messina E."/>
            <person name="Smedile F."/>
            <person name="La Cono V."/>
            <person name="Hallsworth J.E."/>
            <person name="Yakimov M.M."/>
        </authorList>
    </citation>
    <scope>NUCLEOTIDE SEQUENCE [LARGE SCALE GENOMIC DNA]</scope>
    <source>
        <strain evidence="2 3">HSR-Est</strain>
    </source>
</reference>
<dbReference type="RefSeq" id="WP_229120468.1">
    <property type="nucleotide sequence ID" value="NZ_CP064791.1"/>
</dbReference>
<feature type="transmembrane region" description="Helical" evidence="1">
    <location>
        <begin position="146"/>
        <end position="177"/>
    </location>
</feature>
<feature type="transmembrane region" description="Helical" evidence="1">
    <location>
        <begin position="82"/>
        <end position="100"/>
    </location>
</feature>
<dbReference type="SUPFAM" id="SSF53474">
    <property type="entry name" value="alpha/beta-Hydrolases"/>
    <property type="match status" value="1"/>
</dbReference>
<sequence length="297" mass="30573">MDTNQTTSTSVSTGSQRHQRQERITLFVSAVTAVVFLAMVAAGIAAGRTKLTFVVLFGFVAMFAGVGISYVSEFDTPNQQVWAYGLSSGAMLASAAALLAPKAITRHAAYGGFAIAFGYLLGYAAHELGHLVTHRDLPLNAAAGELTVHALAAGAIMGVVYGSLPGLSALFGFGILAHKFPAGFTGSEALQQSDLPRYAMIVPASAVAIAAIPLSILTPSLSPIVQAVFFGVSTGVFAHVGVDMLPECGHAGSHADSGGHGSVQCSPEADRTRRHAVLSTFVGAGALFVLWQALAMV</sequence>
<dbReference type="Proteomes" id="UP000663292">
    <property type="component" value="Chromosome"/>
</dbReference>
<organism evidence="2 3">
    <name type="scientific">Halapricum desulfuricans</name>
    <dbReference type="NCBI Taxonomy" id="2841257"/>
    <lineage>
        <taxon>Archaea</taxon>
        <taxon>Methanobacteriati</taxon>
        <taxon>Methanobacteriota</taxon>
        <taxon>Stenosarchaea group</taxon>
        <taxon>Halobacteria</taxon>
        <taxon>Halobacteriales</taxon>
        <taxon>Haloarculaceae</taxon>
        <taxon>Halapricum</taxon>
    </lineage>
</organism>
<keyword evidence="1" id="KW-0472">Membrane</keyword>
<name>A0A897NWS7_9EURY</name>
<gene>
    <name evidence="2" type="ORF">HSEST_1680</name>
</gene>
<keyword evidence="1" id="KW-1133">Transmembrane helix</keyword>